<dbReference type="PROSITE" id="PS51779">
    <property type="entry name" value="POTRA"/>
    <property type="match status" value="1"/>
</dbReference>
<accession>A0A0E3UUA5</accession>
<dbReference type="HOGENOM" id="CLU_103721_0_0_0"/>
<dbReference type="PATRIC" id="fig|1069640.6.peg.136"/>
<dbReference type="EMBL" id="CP011280">
    <property type="protein sequence ID" value="AKC95113.1"/>
    <property type="molecule type" value="Genomic_DNA"/>
</dbReference>
<reference evidence="10 11" key="1">
    <citation type="journal article" date="2012" name="BMC Genomics">
        <title>Genomic sequence analysis and characterization of Sneathia amnii sp. nov.</title>
        <authorList>
            <consortium name="Vaginal Microbiome Consortium (additional members)"/>
            <person name="Harwich M.D.Jr."/>
            <person name="Serrano M.G."/>
            <person name="Fettweis J.M."/>
            <person name="Alves J.M."/>
            <person name="Reimers M.A."/>
            <person name="Buck G.A."/>
            <person name="Jefferson K.K."/>
        </authorList>
    </citation>
    <scope>NUCLEOTIDE SEQUENCE [LARGE SCALE GENOMIC DNA]</scope>
    <source>
        <strain evidence="10 11">SN35</strain>
    </source>
</reference>
<gene>
    <name evidence="10" type="ORF">VC03_00720</name>
</gene>
<dbReference type="PANTHER" id="PTHR35851">
    <property type="entry name" value="CELL DIVISION PROTEIN FTSQ"/>
    <property type="match status" value="1"/>
</dbReference>
<evidence type="ECO:0000313" key="11">
    <source>
        <dbReference type="Proteomes" id="UP000033103"/>
    </source>
</evidence>
<keyword evidence="5" id="KW-0812">Transmembrane</keyword>
<evidence type="ECO:0000256" key="6">
    <source>
        <dbReference type="ARBA" id="ARBA00022989"/>
    </source>
</evidence>
<keyword evidence="4" id="KW-0132">Cell division</keyword>
<evidence type="ECO:0000256" key="4">
    <source>
        <dbReference type="ARBA" id="ARBA00022618"/>
    </source>
</evidence>
<keyword evidence="2" id="KW-1003">Cell membrane</keyword>
<organism evidence="10 11">
    <name type="scientific">Sneathia vaginalis</name>
    <dbReference type="NCBI Taxonomy" id="187101"/>
    <lineage>
        <taxon>Bacteria</taxon>
        <taxon>Fusobacteriati</taxon>
        <taxon>Fusobacteriota</taxon>
        <taxon>Fusobacteriia</taxon>
        <taxon>Fusobacteriales</taxon>
        <taxon>Leptotrichiaceae</taxon>
        <taxon>Sneathia</taxon>
    </lineage>
</organism>
<keyword evidence="8" id="KW-0131">Cell cycle</keyword>
<evidence type="ECO:0000313" key="10">
    <source>
        <dbReference type="EMBL" id="AKC95113.1"/>
    </source>
</evidence>
<dbReference type="GO" id="GO:0016020">
    <property type="term" value="C:membrane"/>
    <property type="evidence" value="ECO:0007669"/>
    <property type="project" value="UniProtKB-SubCell"/>
</dbReference>
<dbReference type="InterPro" id="IPR013685">
    <property type="entry name" value="POTRA_FtsQ_type"/>
</dbReference>
<evidence type="ECO:0000256" key="7">
    <source>
        <dbReference type="ARBA" id="ARBA00023136"/>
    </source>
</evidence>
<keyword evidence="6" id="KW-1133">Transmembrane helix</keyword>
<dbReference type="InterPro" id="IPR034746">
    <property type="entry name" value="POTRA"/>
</dbReference>
<dbReference type="InterPro" id="IPR026579">
    <property type="entry name" value="FtsQ"/>
</dbReference>
<dbReference type="KEGG" id="sns:VC03_00720"/>
<dbReference type="GO" id="GO:0090529">
    <property type="term" value="P:cell septum assembly"/>
    <property type="evidence" value="ECO:0007669"/>
    <property type="project" value="InterPro"/>
</dbReference>
<evidence type="ECO:0000256" key="2">
    <source>
        <dbReference type="ARBA" id="ARBA00022475"/>
    </source>
</evidence>
<name>A0A0E3UUA5_9FUSO</name>
<dbReference type="Pfam" id="PF03799">
    <property type="entry name" value="FtsQ_DivIB_C"/>
    <property type="match status" value="1"/>
</dbReference>
<evidence type="ECO:0000256" key="1">
    <source>
        <dbReference type="ARBA" id="ARBA00004370"/>
    </source>
</evidence>
<protein>
    <recommendedName>
        <fullName evidence="9">POTRA domain-containing protein</fullName>
    </recommendedName>
</protein>
<dbReference type="InterPro" id="IPR005548">
    <property type="entry name" value="Cell_div_FtsQ/DivIB_C"/>
</dbReference>
<comment type="subcellular location">
    <subcellularLocation>
        <location evidence="1">Membrane</location>
    </subcellularLocation>
</comment>
<keyword evidence="7" id="KW-0472">Membrane</keyword>
<proteinExistence type="predicted"/>
<dbReference type="OrthoDB" id="90135at2"/>
<dbReference type="RefSeq" id="WP_046328219.1">
    <property type="nucleotide sequence ID" value="NZ_CAUPIC010000007.1"/>
</dbReference>
<evidence type="ECO:0000256" key="5">
    <source>
        <dbReference type="ARBA" id="ARBA00022692"/>
    </source>
</evidence>
<dbReference type="Pfam" id="PF08478">
    <property type="entry name" value="POTRA_1"/>
    <property type="match status" value="1"/>
</dbReference>
<evidence type="ECO:0000259" key="9">
    <source>
        <dbReference type="PROSITE" id="PS51779"/>
    </source>
</evidence>
<dbReference type="Gene3D" id="3.10.20.310">
    <property type="entry name" value="membrane protein fhac"/>
    <property type="match status" value="1"/>
</dbReference>
<dbReference type="STRING" id="187101.VC03_00720"/>
<evidence type="ECO:0000256" key="3">
    <source>
        <dbReference type="ARBA" id="ARBA00022519"/>
    </source>
</evidence>
<evidence type="ECO:0000256" key="8">
    <source>
        <dbReference type="ARBA" id="ARBA00023306"/>
    </source>
</evidence>
<keyword evidence="11" id="KW-1185">Reference proteome</keyword>
<sequence length="222" mass="25976">MKERIKKDVLLLILFLIIIGILQMVQSDFFYVDEIQVEGNNEILKKDIISKLDEFKNKPIVYVNTNLLVSNISSDARVKEVIIKKSYPNKLKVYIEERKPLAYVMNNDKLFAVDENLNIFTSYDELDNKGLPIVYYNNKDEENDISMIVKSLSKSSLYPLSSEIYKQDDKYVIVLSDGVKVYVKKDVSIKKLNQGYIVYNKEKEQNNSMEYIDLRFELISVR</sequence>
<dbReference type="AlphaFoldDB" id="A0A0E3UUA5"/>
<feature type="domain" description="POTRA" evidence="9">
    <location>
        <begin position="30"/>
        <end position="98"/>
    </location>
</feature>
<dbReference type="Proteomes" id="UP000033103">
    <property type="component" value="Chromosome"/>
</dbReference>
<dbReference type="PANTHER" id="PTHR35851:SF1">
    <property type="entry name" value="CELL DIVISION PROTEIN FTSQ"/>
    <property type="match status" value="1"/>
</dbReference>
<keyword evidence="3" id="KW-0997">Cell inner membrane</keyword>